<comment type="caution">
    <text evidence="3">The sequence shown here is derived from an EMBL/GenBank/DDBJ whole genome shotgun (WGS) entry which is preliminary data.</text>
</comment>
<protein>
    <recommendedName>
        <fullName evidence="2">Alginate lyase 2 domain-containing protein</fullName>
    </recommendedName>
</protein>
<dbReference type="Gene3D" id="2.60.120.200">
    <property type="match status" value="1"/>
</dbReference>
<evidence type="ECO:0000259" key="2">
    <source>
        <dbReference type="Pfam" id="PF08787"/>
    </source>
</evidence>
<dbReference type="InterPro" id="IPR014895">
    <property type="entry name" value="Alginate_lyase_2"/>
</dbReference>
<organism evidence="3 4">
    <name type="scientific">Rhynchospora breviuscula</name>
    <dbReference type="NCBI Taxonomy" id="2022672"/>
    <lineage>
        <taxon>Eukaryota</taxon>
        <taxon>Viridiplantae</taxon>
        <taxon>Streptophyta</taxon>
        <taxon>Embryophyta</taxon>
        <taxon>Tracheophyta</taxon>
        <taxon>Spermatophyta</taxon>
        <taxon>Magnoliopsida</taxon>
        <taxon>Liliopsida</taxon>
        <taxon>Poales</taxon>
        <taxon>Cyperaceae</taxon>
        <taxon>Cyperoideae</taxon>
        <taxon>Rhynchosporeae</taxon>
        <taxon>Rhynchospora</taxon>
    </lineage>
</organism>
<evidence type="ECO:0000313" key="3">
    <source>
        <dbReference type="EMBL" id="KAJ1686204.1"/>
    </source>
</evidence>
<keyword evidence="1" id="KW-0732">Signal</keyword>
<dbReference type="EMBL" id="JAMQYH010000005">
    <property type="protein sequence ID" value="KAJ1686204.1"/>
    <property type="molecule type" value="Genomic_DNA"/>
</dbReference>
<dbReference type="SUPFAM" id="SSF49899">
    <property type="entry name" value="Concanavalin A-like lectins/glucanases"/>
    <property type="match status" value="1"/>
</dbReference>
<name>A0A9Q0HGI3_9POAL</name>
<proteinExistence type="predicted"/>
<evidence type="ECO:0000256" key="1">
    <source>
        <dbReference type="SAM" id="SignalP"/>
    </source>
</evidence>
<feature type="signal peptide" evidence="1">
    <location>
        <begin position="1"/>
        <end position="27"/>
    </location>
</feature>
<dbReference type="PANTHER" id="PTHR33681:SF4">
    <property type="entry name" value="OS12G0171100 PROTEIN"/>
    <property type="match status" value="1"/>
</dbReference>
<dbReference type="OrthoDB" id="4221926at2759"/>
<keyword evidence="4" id="KW-1185">Reference proteome</keyword>
<dbReference type="PANTHER" id="PTHR33681">
    <property type="entry name" value="BINDING PROTEIN, PUTATIVE, EXPRESSED-RELATED"/>
    <property type="match status" value="1"/>
</dbReference>
<dbReference type="AlphaFoldDB" id="A0A9Q0HGI3"/>
<feature type="chain" id="PRO_5040512299" description="Alginate lyase 2 domain-containing protein" evidence="1">
    <location>
        <begin position="28"/>
        <end position="218"/>
    </location>
</feature>
<dbReference type="Proteomes" id="UP001151287">
    <property type="component" value="Unassembled WGS sequence"/>
</dbReference>
<reference evidence="3" key="1">
    <citation type="journal article" date="2022" name="Cell">
        <title>Repeat-based holocentromeres influence genome architecture and karyotype evolution.</title>
        <authorList>
            <person name="Hofstatter P.G."/>
            <person name="Thangavel G."/>
            <person name="Lux T."/>
            <person name="Neumann P."/>
            <person name="Vondrak T."/>
            <person name="Novak P."/>
            <person name="Zhang M."/>
            <person name="Costa L."/>
            <person name="Castellani M."/>
            <person name="Scott A."/>
            <person name="Toegelov H."/>
            <person name="Fuchs J."/>
            <person name="Mata-Sucre Y."/>
            <person name="Dias Y."/>
            <person name="Vanzela A.L.L."/>
            <person name="Huettel B."/>
            <person name="Almeida C.C.S."/>
            <person name="Simkova H."/>
            <person name="Souza G."/>
            <person name="Pedrosa-Harand A."/>
            <person name="Macas J."/>
            <person name="Mayer K.F.X."/>
            <person name="Houben A."/>
            <person name="Marques A."/>
        </authorList>
    </citation>
    <scope>NUCLEOTIDE SEQUENCE</scope>
    <source>
        <strain evidence="3">RhyBre1mFocal</strain>
    </source>
</reference>
<feature type="domain" description="Alginate lyase 2" evidence="2">
    <location>
        <begin position="42"/>
        <end position="215"/>
    </location>
</feature>
<evidence type="ECO:0000313" key="4">
    <source>
        <dbReference type="Proteomes" id="UP001151287"/>
    </source>
</evidence>
<gene>
    <name evidence="3" type="ORF">LUZ63_017594</name>
</gene>
<sequence>MISRKPSLRFLSTTLVLFAVFVTLCKGDPDPIDGFTAVPLNEDNFVLQKPYDVNPSDRYSFENGIRKLWVYSNDNPFKQDSDTKPRTEMRMTGYDYSDGVWQFEGYAYVPSGTTGVSIMQIFGADNQATSIMLRVYDGQLKYYNTDVIEDNIYDRWFRVNVIHTVGESIIVFIDGTQKYVADDKGGSDHYFKFGVYTQEGSSDYMESRWKDVQIYNNS</sequence>
<dbReference type="InterPro" id="IPR013320">
    <property type="entry name" value="ConA-like_dom_sf"/>
</dbReference>
<accession>A0A9Q0HGI3</accession>
<dbReference type="Pfam" id="PF08787">
    <property type="entry name" value="Alginate_lyase2"/>
    <property type="match status" value="1"/>
</dbReference>